<keyword evidence="5" id="KW-0406">Ion transport</keyword>
<dbReference type="InterPro" id="IPR027359">
    <property type="entry name" value="Volt_channel_dom_sf"/>
</dbReference>
<organism evidence="10 11">
    <name type="scientific">Bifidobacterium tibiigranuli</name>
    <dbReference type="NCBI Taxonomy" id="2172043"/>
    <lineage>
        <taxon>Bacteria</taxon>
        <taxon>Bacillati</taxon>
        <taxon>Actinomycetota</taxon>
        <taxon>Actinomycetes</taxon>
        <taxon>Bifidobacteriales</taxon>
        <taxon>Bifidobacteriaceae</taxon>
        <taxon>Bifidobacterium</taxon>
    </lineage>
</organism>
<keyword evidence="6 8" id="KW-0472">Membrane</keyword>
<dbReference type="InterPro" id="IPR013099">
    <property type="entry name" value="K_chnl_dom"/>
</dbReference>
<dbReference type="GO" id="GO:0005249">
    <property type="term" value="F:voltage-gated potassium channel activity"/>
    <property type="evidence" value="ECO:0007669"/>
    <property type="project" value="InterPro"/>
</dbReference>
<evidence type="ECO:0000256" key="6">
    <source>
        <dbReference type="ARBA" id="ARBA00023136"/>
    </source>
</evidence>
<dbReference type="EMBL" id="QDAG01000010">
    <property type="protein sequence ID" value="KAE8126892.1"/>
    <property type="molecule type" value="Genomic_DNA"/>
</dbReference>
<evidence type="ECO:0000256" key="1">
    <source>
        <dbReference type="ARBA" id="ARBA00004141"/>
    </source>
</evidence>
<dbReference type="Gene3D" id="1.20.120.350">
    <property type="entry name" value="Voltage-gated potassium channels. Chain C"/>
    <property type="match status" value="1"/>
</dbReference>
<dbReference type="Gene3D" id="1.20.5.110">
    <property type="match status" value="1"/>
</dbReference>
<keyword evidence="2" id="KW-0813">Transport</keyword>
<evidence type="ECO:0000256" key="7">
    <source>
        <dbReference type="ARBA" id="ARBA00023303"/>
    </source>
</evidence>
<evidence type="ECO:0000256" key="5">
    <source>
        <dbReference type="ARBA" id="ARBA00023065"/>
    </source>
</evidence>
<evidence type="ECO:0000259" key="9">
    <source>
        <dbReference type="Pfam" id="PF07885"/>
    </source>
</evidence>
<evidence type="ECO:0000256" key="4">
    <source>
        <dbReference type="ARBA" id="ARBA00022989"/>
    </source>
</evidence>
<evidence type="ECO:0000313" key="11">
    <source>
        <dbReference type="Proteomes" id="UP000325415"/>
    </source>
</evidence>
<dbReference type="PANTHER" id="PTHR11537:SF254">
    <property type="entry name" value="POTASSIUM VOLTAGE-GATED CHANNEL PROTEIN SHAB"/>
    <property type="match status" value="1"/>
</dbReference>
<comment type="caution">
    <text evidence="10">The sequence shown here is derived from an EMBL/GenBank/DDBJ whole genome shotgun (WGS) entry which is preliminary data.</text>
</comment>
<dbReference type="InterPro" id="IPR028325">
    <property type="entry name" value="VG_K_chnl"/>
</dbReference>
<dbReference type="GO" id="GO:0008076">
    <property type="term" value="C:voltage-gated potassium channel complex"/>
    <property type="evidence" value="ECO:0007669"/>
    <property type="project" value="InterPro"/>
</dbReference>
<dbReference type="AlphaFoldDB" id="A0A5N6S9I1"/>
<name>A0A5N6S9I1_9BIFI</name>
<dbReference type="PRINTS" id="PR00169">
    <property type="entry name" value="KCHANNEL"/>
</dbReference>
<dbReference type="RefSeq" id="WP_152581464.1">
    <property type="nucleotide sequence ID" value="NZ_JALCMD010000018.1"/>
</dbReference>
<evidence type="ECO:0000256" key="2">
    <source>
        <dbReference type="ARBA" id="ARBA00022448"/>
    </source>
</evidence>
<keyword evidence="4 8" id="KW-1133">Transmembrane helix</keyword>
<protein>
    <recommendedName>
        <fullName evidence="9">Potassium channel domain-containing protein</fullName>
    </recommendedName>
</protein>
<dbReference type="Pfam" id="PF07885">
    <property type="entry name" value="Ion_trans_2"/>
    <property type="match status" value="1"/>
</dbReference>
<reference evidence="10 11" key="1">
    <citation type="submission" date="2018-04" db="EMBL/GenBank/DDBJ databases">
        <authorList>
            <person name="Eckel V.P."/>
            <person name="Vogel R.F."/>
        </authorList>
    </citation>
    <scope>NUCLEOTIDE SEQUENCE [LARGE SCALE GENOMIC DNA]</scope>
    <source>
        <strain evidence="11">TMW 2.1764</strain>
    </source>
</reference>
<keyword evidence="11" id="KW-1185">Reference proteome</keyword>
<proteinExistence type="predicted"/>
<evidence type="ECO:0000313" key="10">
    <source>
        <dbReference type="EMBL" id="KAE8126892.1"/>
    </source>
</evidence>
<feature type="domain" description="Potassium channel" evidence="9">
    <location>
        <begin position="123"/>
        <end position="199"/>
    </location>
</feature>
<feature type="transmembrane region" description="Helical" evidence="8">
    <location>
        <begin position="112"/>
        <end position="132"/>
    </location>
</feature>
<dbReference type="Gene3D" id="1.10.287.70">
    <property type="match status" value="1"/>
</dbReference>
<keyword evidence="3 8" id="KW-0812">Transmembrane</keyword>
<dbReference type="PANTHER" id="PTHR11537">
    <property type="entry name" value="VOLTAGE-GATED POTASSIUM CHANNEL"/>
    <property type="match status" value="1"/>
</dbReference>
<accession>A0A5N6S9I1</accession>
<feature type="transmembrane region" description="Helical" evidence="8">
    <location>
        <begin position="174"/>
        <end position="199"/>
    </location>
</feature>
<feature type="transmembrane region" description="Helical" evidence="8">
    <location>
        <begin position="12"/>
        <end position="31"/>
    </location>
</feature>
<evidence type="ECO:0000256" key="8">
    <source>
        <dbReference type="SAM" id="Phobius"/>
    </source>
</evidence>
<dbReference type="OrthoDB" id="9799090at2"/>
<evidence type="ECO:0000256" key="3">
    <source>
        <dbReference type="ARBA" id="ARBA00022692"/>
    </source>
</evidence>
<sequence>MKLTKWESLTEWPLTVLSVLFLGVYAGQILAQPRGSWNAAANIAMNALWLIFALDYVVALVLAEDRKEYFKHHIFDLAVVLLPIIRPLRALRVLTALNALHRTTGMALRGKIIIYVTASAVLLVLVGSLAVLEAERYAPGATIRTFPEALWWTFVTIATVGFGDYTPVTATGRLIAFVLMIAGIGIIGVVTGTFGSWIVEEVSAETERTTEITREEVEAVAARLDRIERMIAEVREEMHDGANGGNVAGADDNAGGAAISDSIAENT</sequence>
<feature type="transmembrane region" description="Helical" evidence="8">
    <location>
        <begin position="43"/>
        <end position="62"/>
    </location>
</feature>
<dbReference type="Proteomes" id="UP000325415">
    <property type="component" value="Unassembled WGS sequence"/>
</dbReference>
<gene>
    <name evidence="10" type="ORF">DDE84_09485</name>
</gene>
<comment type="subcellular location">
    <subcellularLocation>
        <location evidence="1">Membrane</location>
        <topology evidence="1">Multi-pass membrane protein</topology>
    </subcellularLocation>
</comment>
<feature type="transmembrane region" description="Helical" evidence="8">
    <location>
        <begin position="144"/>
        <end position="162"/>
    </location>
</feature>
<keyword evidence="7" id="KW-0407">Ion channel</keyword>
<dbReference type="GO" id="GO:0001508">
    <property type="term" value="P:action potential"/>
    <property type="evidence" value="ECO:0007669"/>
    <property type="project" value="TreeGrafter"/>
</dbReference>
<dbReference type="SUPFAM" id="SSF81324">
    <property type="entry name" value="Voltage-gated potassium channels"/>
    <property type="match status" value="1"/>
</dbReference>
<dbReference type="GeneID" id="78127913"/>